<evidence type="ECO:0000313" key="2">
    <source>
        <dbReference type="Proteomes" id="UP000011721"/>
    </source>
</evidence>
<dbReference type="HOGENOM" id="CLU_2616274_0_0_7"/>
<protein>
    <submittedName>
        <fullName evidence="1">Uncharacterized protein</fullName>
    </submittedName>
</protein>
<keyword evidence="2" id="KW-1185">Reference proteome</keyword>
<dbReference type="EMBL" id="CP003985">
    <property type="protein sequence ID" value="AGF78029.1"/>
    <property type="molecule type" value="Genomic_DNA"/>
</dbReference>
<gene>
    <name evidence="1" type="ordered locus">UWK_01469</name>
</gene>
<dbReference type="KEGG" id="dsf:UWK_01469"/>
<sequence>MSTPKTQVIILTKDFRIEGAIDLVPGARLTDFMNETNKFMVVTNATVTDHAKQEILRGEFINLLISNIEIILPAEKLL</sequence>
<name>M1NEB3_DESSD</name>
<dbReference type="Proteomes" id="UP000011721">
    <property type="component" value="Chromosome"/>
</dbReference>
<dbReference type="RefSeq" id="WP_015403720.1">
    <property type="nucleotide sequence ID" value="NC_020304.1"/>
</dbReference>
<dbReference type="eggNOG" id="ENOG5033I68">
    <property type="taxonomic scope" value="Bacteria"/>
</dbReference>
<organism evidence="1 2">
    <name type="scientific">Desulfocapsa sulfexigens (strain DSM 10523 / SB164P1)</name>
    <dbReference type="NCBI Taxonomy" id="1167006"/>
    <lineage>
        <taxon>Bacteria</taxon>
        <taxon>Pseudomonadati</taxon>
        <taxon>Thermodesulfobacteriota</taxon>
        <taxon>Desulfobulbia</taxon>
        <taxon>Desulfobulbales</taxon>
        <taxon>Desulfocapsaceae</taxon>
        <taxon>Desulfocapsa</taxon>
    </lineage>
</organism>
<accession>M1NEB3</accession>
<reference evidence="2" key="1">
    <citation type="journal article" date="2013" name="Stand. Genomic Sci.">
        <title>Complete genome sequence of Desulfocapsa sulfexigens, a marine deltaproteobacterium specialized in disproportionating inorganic sulfur compounds.</title>
        <authorList>
            <person name="Finster K.W."/>
            <person name="Kjeldsen K.U."/>
            <person name="Kube M."/>
            <person name="Reinhardt R."/>
            <person name="Mussmann M."/>
            <person name="Amann R."/>
            <person name="Schreiber L."/>
        </authorList>
    </citation>
    <scope>NUCLEOTIDE SEQUENCE [LARGE SCALE GENOMIC DNA]</scope>
    <source>
        <strain evidence="2">DSM 10523 / SB164P1</strain>
    </source>
</reference>
<dbReference type="InterPro" id="IPR049210">
    <property type="entry name" value="DUF6812"/>
</dbReference>
<dbReference type="AlphaFoldDB" id="M1NEB3"/>
<dbReference type="STRING" id="1167006.UWK_01469"/>
<dbReference type="Pfam" id="PF20660">
    <property type="entry name" value="DUF6812"/>
    <property type="match status" value="1"/>
</dbReference>
<proteinExistence type="predicted"/>
<evidence type="ECO:0000313" key="1">
    <source>
        <dbReference type="EMBL" id="AGF78029.1"/>
    </source>
</evidence>